<keyword evidence="1" id="KW-0472">Membrane</keyword>
<dbReference type="AlphaFoldDB" id="A0A2T3ZHS3"/>
<evidence type="ECO:0000313" key="3">
    <source>
        <dbReference type="Proteomes" id="UP000240493"/>
    </source>
</evidence>
<evidence type="ECO:0000256" key="1">
    <source>
        <dbReference type="SAM" id="Phobius"/>
    </source>
</evidence>
<reference evidence="2 3" key="1">
    <citation type="submission" date="2016-07" db="EMBL/GenBank/DDBJ databases">
        <title>Multiple horizontal gene transfer events from other fungi enriched the ability of initially mycotrophic Trichoderma (Ascomycota) to feed on dead plant biomass.</title>
        <authorList>
            <consortium name="DOE Joint Genome Institute"/>
            <person name="Aerts A."/>
            <person name="Atanasova L."/>
            <person name="Chenthamara K."/>
            <person name="Zhang J."/>
            <person name="Grujic M."/>
            <person name="Henrissat B."/>
            <person name="Kuo A."/>
            <person name="Salamov A."/>
            <person name="Lipzen A."/>
            <person name="Labutti K."/>
            <person name="Barry K."/>
            <person name="Miao Y."/>
            <person name="Rahimi M.J."/>
            <person name="Shen Q."/>
            <person name="Grigoriev I.V."/>
            <person name="Kubicek C.P."/>
            <person name="Druzhinina I.S."/>
        </authorList>
    </citation>
    <scope>NUCLEOTIDE SEQUENCE [LARGE SCALE GENOMIC DNA]</scope>
    <source>
        <strain evidence="2 3">CBS 433.97</strain>
    </source>
</reference>
<feature type="transmembrane region" description="Helical" evidence="1">
    <location>
        <begin position="192"/>
        <end position="208"/>
    </location>
</feature>
<gene>
    <name evidence="2" type="ORF">M441DRAFT_347415</name>
</gene>
<organism evidence="2 3">
    <name type="scientific">Trichoderma asperellum (strain ATCC 204424 / CBS 433.97 / NBRC 101777)</name>
    <dbReference type="NCBI Taxonomy" id="1042311"/>
    <lineage>
        <taxon>Eukaryota</taxon>
        <taxon>Fungi</taxon>
        <taxon>Dikarya</taxon>
        <taxon>Ascomycota</taxon>
        <taxon>Pezizomycotina</taxon>
        <taxon>Sordariomycetes</taxon>
        <taxon>Hypocreomycetidae</taxon>
        <taxon>Hypocreales</taxon>
        <taxon>Hypocreaceae</taxon>
        <taxon>Trichoderma</taxon>
    </lineage>
</organism>
<feature type="transmembrane region" description="Helical" evidence="1">
    <location>
        <begin position="33"/>
        <end position="50"/>
    </location>
</feature>
<keyword evidence="3" id="KW-1185">Reference proteome</keyword>
<dbReference type="Proteomes" id="UP000240493">
    <property type="component" value="Unassembled WGS sequence"/>
</dbReference>
<keyword evidence="1" id="KW-0812">Transmembrane</keyword>
<keyword evidence="1" id="KW-1133">Transmembrane helix</keyword>
<feature type="transmembrane region" description="Helical" evidence="1">
    <location>
        <begin position="76"/>
        <end position="95"/>
    </location>
</feature>
<evidence type="ECO:0000313" key="2">
    <source>
        <dbReference type="EMBL" id="PTB44365.1"/>
    </source>
</evidence>
<sequence length="240" mass="28001">MFTKLATSPGFRTIEVGYGPTPQDGKAKKTRDCTLILLLAVIVPVRGFPMDTQSYGLFFLFLCFLNSASRSDERLFMLYSFFFFTFSFFFSFRLFKRKIPLWATCTTTNEHAEETPRHGAFFHLEIPSVIISGASRAGEEERNKKLATTRWRGCLFYMTFFFFFSFNVFGLMRCGNMDLLQSDFSFQKLGTSRWRILVYCTMMMVLVYEREYIFIPSITYYFQCPFHVCDAMLMTSTAAI</sequence>
<proteinExistence type="predicted"/>
<protein>
    <submittedName>
        <fullName evidence="2">Uncharacterized protein</fullName>
    </submittedName>
</protein>
<dbReference type="EMBL" id="KZ679258">
    <property type="protein sequence ID" value="PTB44365.1"/>
    <property type="molecule type" value="Genomic_DNA"/>
</dbReference>
<name>A0A2T3ZHS3_TRIA4</name>
<feature type="transmembrane region" description="Helical" evidence="1">
    <location>
        <begin position="154"/>
        <end position="172"/>
    </location>
</feature>
<accession>A0A2T3ZHS3</accession>